<evidence type="ECO:0000256" key="1">
    <source>
        <dbReference type="SAM" id="MobiDB-lite"/>
    </source>
</evidence>
<dbReference type="RefSeq" id="WP_130477125.1">
    <property type="nucleotide sequence ID" value="NZ_SFCC01000010.1"/>
</dbReference>
<name>A0A4Q7J6S6_9PSEU</name>
<evidence type="ECO:0000313" key="3">
    <source>
        <dbReference type="Proteomes" id="UP000292003"/>
    </source>
</evidence>
<dbReference type="Proteomes" id="UP000292003">
    <property type="component" value="Unassembled WGS sequence"/>
</dbReference>
<proteinExistence type="predicted"/>
<comment type="caution">
    <text evidence="2">The sequence shown here is derived from an EMBL/GenBank/DDBJ whole genome shotgun (WGS) entry which is preliminary data.</text>
</comment>
<dbReference type="EMBL" id="SFCC01000010">
    <property type="protein sequence ID" value="RZQ62033.1"/>
    <property type="molecule type" value="Genomic_DNA"/>
</dbReference>
<reference evidence="2 3" key="1">
    <citation type="submission" date="2019-02" db="EMBL/GenBank/DDBJ databases">
        <title>Draft genome sequence of Amycolatopsis sp. 8-3EHSu isolated from roots of Suaeda maritima.</title>
        <authorList>
            <person name="Duangmal K."/>
            <person name="Chantavorakit T."/>
        </authorList>
    </citation>
    <scope>NUCLEOTIDE SEQUENCE [LARGE SCALE GENOMIC DNA]</scope>
    <source>
        <strain evidence="2 3">8-3EHSu</strain>
    </source>
</reference>
<sequence>MPVFQEDPGQSSAPPVMPGGAAAFDSNLSKQVAATAGEAKKLVEAAKNGGFKIDPDAIPDLVKALTTMKDKVDKTFRDVQYVAEAPKLGSHAYGQTVAQHNQKGGAGEVGSVKQVLQHFSQVLDDAHFALLRASGKYGDNEDAIRAAMKSPQVVQA</sequence>
<keyword evidence="3" id="KW-1185">Reference proteome</keyword>
<dbReference type="AlphaFoldDB" id="A0A4Q7J6S6"/>
<dbReference type="OrthoDB" id="3622714at2"/>
<organism evidence="2 3">
    <name type="scientific">Amycolatopsis suaedae</name>
    <dbReference type="NCBI Taxonomy" id="2510978"/>
    <lineage>
        <taxon>Bacteria</taxon>
        <taxon>Bacillati</taxon>
        <taxon>Actinomycetota</taxon>
        <taxon>Actinomycetes</taxon>
        <taxon>Pseudonocardiales</taxon>
        <taxon>Pseudonocardiaceae</taxon>
        <taxon>Amycolatopsis</taxon>
    </lineage>
</organism>
<accession>A0A4Q7J6S6</accession>
<feature type="region of interest" description="Disordered" evidence="1">
    <location>
        <begin position="1"/>
        <end position="22"/>
    </location>
</feature>
<evidence type="ECO:0000313" key="2">
    <source>
        <dbReference type="EMBL" id="RZQ62033.1"/>
    </source>
</evidence>
<protein>
    <submittedName>
        <fullName evidence="2">Uncharacterized protein</fullName>
    </submittedName>
</protein>
<gene>
    <name evidence="2" type="ORF">EWH70_20795</name>
</gene>